<dbReference type="Proteomes" id="UP000570474">
    <property type="component" value="Unassembled WGS sequence"/>
</dbReference>
<dbReference type="PANTHER" id="PTHR43581:SF2">
    <property type="entry name" value="EXCINUCLEASE ATPASE SUBUNIT"/>
    <property type="match status" value="1"/>
</dbReference>
<proteinExistence type="predicted"/>
<keyword evidence="3" id="KW-1185">Reference proteome</keyword>
<sequence>MQSRLIVKDFGPIEFVDLDLRNVNVFIGPQASGKSALAKLYTIFKAPRKFIKEDRFDIVAEPQEVNWQFREVLEEYNISSFLKNGTEIEFTSELHSISYRKGKITYTPLLLNRIEMIEELKENFEENRANITYSISDLASKFIGFSFRTLKILGADLDFSVFDLESRELTNLTKGQFSEIIKVIKETEANLSTNAALYIPAERNFVNIVKNASFNLLLHNVPIPKHILAFGAEVEKASIEDIDLSFLQKDLVYKNINGEDRIFTSTKHSIKLTEAASGVQSVLPLLIPILAHKDVAGHRSFVIEEPELNLFPLAQYELIKKLESSRNEPYWEDSGSIHTYTTHSPYILSALNNLLYANKVKDSILSSDLNRKEFYQKVNNVVSAEIDPDYFTAYQVSNGMAESIFDRENGLIIDNFIDKASDKLSDDFDALMELAN</sequence>
<organism evidence="2 3">
    <name type="scientific">Chitinophaga varians</name>
    <dbReference type="NCBI Taxonomy" id="2202339"/>
    <lineage>
        <taxon>Bacteria</taxon>
        <taxon>Pseudomonadati</taxon>
        <taxon>Bacteroidota</taxon>
        <taxon>Chitinophagia</taxon>
        <taxon>Chitinophagales</taxon>
        <taxon>Chitinophagaceae</taxon>
        <taxon>Chitinophaga</taxon>
    </lineage>
</organism>
<comment type="caution">
    <text evidence="2">The sequence shown here is derived from an EMBL/GenBank/DDBJ whole genome shotgun (WGS) entry which is preliminary data.</text>
</comment>
<dbReference type="InterPro" id="IPR027417">
    <property type="entry name" value="P-loop_NTPase"/>
</dbReference>
<feature type="domain" description="Endonuclease GajA/Old nuclease/RecF-like AAA" evidence="1">
    <location>
        <begin position="3"/>
        <end position="347"/>
    </location>
</feature>
<gene>
    <name evidence="2" type="ORF">HGH92_02315</name>
</gene>
<evidence type="ECO:0000313" key="3">
    <source>
        <dbReference type="Proteomes" id="UP000570474"/>
    </source>
</evidence>
<accession>A0A847RAN2</accession>
<dbReference type="Pfam" id="PF13175">
    <property type="entry name" value="AAA_15"/>
    <property type="match status" value="1"/>
</dbReference>
<dbReference type="PANTHER" id="PTHR43581">
    <property type="entry name" value="ATP/GTP PHOSPHATASE"/>
    <property type="match status" value="1"/>
</dbReference>
<dbReference type="Gene3D" id="3.40.50.300">
    <property type="entry name" value="P-loop containing nucleotide triphosphate hydrolases"/>
    <property type="match status" value="1"/>
</dbReference>
<dbReference type="InterPro" id="IPR051396">
    <property type="entry name" value="Bact_Antivir_Def_Nuclease"/>
</dbReference>
<dbReference type="SUPFAM" id="SSF52540">
    <property type="entry name" value="P-loop containing nucleoside triphosphate hydrolases"/>
    <property type="match status" value="1"/>
</dbReference>
<protein>
    <submittedName>
        <fullName evidence="2">AAA family ATPase</fullName>
    </submittedName>
</protein>
<evidence type="ECO:0000259" key="1">
    <source>
        <dbReference type="Pfam" id="PF13175"/>
    </source>
</evidence>
<dbReference type="AlphaFoldDB" id="A0A847RAN2"/>
<dbReference type="RefSeq" id="WP_168869144.1">
    <property type="nucleotide sequence ID" value="NZ_JABAIA010000001.1"/>
</dbReference>
<evidence type="ECO:0000313" key="2">
    <source>
        <dbReference type="EMBL" id="NLR63130.1"/>
    </source>
</evidence>
<dbReference type="EMBL" id="JABAIA010000001">
    <property type="protein sequence ID" value="NLR63130.1"/>
    <property type="molecule type" value="Genomic_DNA"/>
</dbReference>
<dbReference type="InterPro" id="IPR041685">
    <property type="entry name" value="AAA_GajA/Old/RecF-like"/>
</dbReference>
<reference evidence="2 3" key="1">
    <citation type="submission" date="2020-04" db="EMBL/GenBank/DDBJ databases">
        <authorList>
            <person name="Yin C."/>
        </authorList>
    </citation>
    <scope>NUCLEOTIDE SEQUENCE [LARGE SCALE GENOMIC DNA]</scope>
    <source>
        <strain evidence="2 3">Ae27</strain>
    </source>
</reference>
<name>A0A847RAN2_9BACT</name>